<proteinExistence type="predicted"/>
<dbReference type="GO" id="GO:0015074">
    <property type="term" value="P:DNA integration"/>
    <property type="evidence" value="ECO:0007669"/>
    <property type="project" value="InterPro"/>
</dbReference>
<dbReference type="AlphaFoldDB" id="A0A3B1CSQ0"/>
<dbReference type="PROSITE" id="PS51898">
    <property type="entry name" value="TYR_RECOMBINASE"/>
    <property type="match status" value="1"/>
</dbReference>
<dbReference type="GO" id="GO:0003677">
    <property type="term" value="F:DNA binding"/>
    <property type="evidence" value="ECO:0007669"/>
    <property type="project" value="UniProtKB-KW"/>
</dbReference>
<feature type="non-terminal residue" evidence="4">
    <location>
        <position position="1"/>
    </location>
</feature>
<evidence type="ECO:0000256" key="1">
    <source>
        <dbReference type="ARBA" id="ARBA00023125"/>
    </source>
</evidence>
<feature type="domain" description="Tyr recombinase" evidence="3">
    <location>
        <begin position="1"/>
        <end position="112"/>
    </location>
</feature>
<evidence type="ECO:0000256" key="2">
    <source>
        <dbReference type="ARBA" id="ARBA00023172"/>
    </source>
</evidence>
<dbReference type="InterPro" id="IPR011010">
    <property type="entry name" value="DNA_brk_join_enz"/>
</dbReference>
<dbReference type="InterPro" id="IPR013762">
    <property type="entry name" value="Integrase-like_cat_sf"/>
</dbReference>
<dbReference type="InterPro" id="IPR002104">
    <property type="entry name" value="Integrase_catalytic"/>
</dbReference>
<organism evidence="4">
    <name type="scientific">hydrothermal vent metagenome</name>
    <dbReference type="NCBI Taxonomy" id="652676"/>
    <lineage>
        <taxon>unclassified sequences</taxon>
        <taxon>metagenomes</taxon>
        <taxon>ecological metagenomes</taxon>
    </lineage>
</organism>
<dbReference type="Pfam" id="PF00589">
    <property type="entry name" value="Phage_integrase"/>
    <property type="match status" value="1"/>
</dbReference>
<accession>A0A3B1CSQ0</accession>
<dbReference type="GO" id="GO:0006310">
    <property type="term" value="P:DNA recombination"/>
    <property type="evidence" value="ECO:0007669"/>
    <property type="project" value="UniProtKB-KW"/>
</dbReference>
<protein>
    <recommendedName>
        <fullName evidence="3">Tyr recombinase domain-containing protein</fullName>
    </recommendedName>
</protein>
<gene>
    <name evidence="4" type="ORF">MNBD_NITROSPIRAE03-724</name>
</gene>
<dbReference type="EMBL" id="UOGI01000192">
    <property type="protein sequence ID" value="VAX33626.1"/>
    <property type="molecule type" value="Genomic_DNA"/>
</dbReference>
<keyword evidence="2" id="KW-0233">DNA recombination</keyword>
<name>A0A3B1CSQ0_9ZZZZ</name>
<evidence type="ECO:0000313" key="4">
    <source>
        <dbReference type="EMBL" id="VAX33626.1"/>
    </source>
</evidence>
<dbReference type="PANTHER" id="PTHR30349">
    <property type="entry name" value="PHAGE INTEGRASE-RELATED"/>
    <property type="match status" value="1"/>
</dbReference>
<keyword evidence="1" id="KW-0238">DNA-binding</keyword>
<dbReference type="PANTHER" id="PTHR30349:SF41">
    <property type="entry name" value="INTEGRASE_RECOMBINASE PROTEIN MJ0367-RELATED"/>
    <property type="match status" value="1"/>
</dbReference>
<dbReference type="SUPFAM" id="SSF56349">
    <property type="entry name" value="DNA breaking-rejoining enzymes"/>
    <property type="match status" value="1"/>
</dbReference>
<reference evidence="4" key="1">
    <citation type="submission" date="2018-06" db="EMBL/GenBank/DDBJ databases">
        <authorList>
            <person name="Zhirakovskaya E."/>
        </authorList>
    </citation>
    <scope>NUCLEOTIDE SEQUENCE</scope>
</reference>
<evidence type="ECO:0000259" key="3">
    <source>
        <dbReference type="PROSITE" id="PS51898"/>
    </source>
</evidence>
<dbReference type="InterPro" id="IPR050090">
    <property type="entry name" value="Tyrosine_recombinase_XerCD"/>
</dbReference>
<sequence length="123" mass="13843">RALFVVDNLYDELGAYLADPQSPRKKRDPLFPTQPGKAISTNRVLKLIKEYAQKANIDTYITPHVLRHTFATEMYRQGVPLAAIRAMMGHEKIAETAIYVHVSGQVKRLALEHISISGGSLWQ</sequence>
<dbReference type="Gene3D" id="1.10.443.10">
    <property type="entry name" value="Intergrase catalytic core"/>
    <property type="match status" value="1"/>
</dbReference>